<keyword evidence="9" id="KW-0645">Protease</keyword>
<feature type="transmembrane region" description="Helical" evidence="7">
    <location>
        <begin position="191"/>
        <end position="207"/>
    </location>
</feature>
<dbReference type="EMBL" id="JBBMEK010000018">
    <property type="protein sequence ID" value="MEQ2364007.1"/>
    <property type="molecule type" value="Genomic_DNA"/>
</dbReference>
<protein>
    <submittedName>
        <fullName evidence="9">Rhomboid family intramembrane serine protease</fullName>
        <ecNumber evidence="9">3.4.21.-</ecNumber>
    </submittedName>
</protein>
<keyword evidence="6 7" id="KW-0472">Membrane</keyword>
<keyword evidence="4 9" id="KW-0378">Hydrolase</keyword>
<dbReference type="GO" id="GO:0006508">
    <property type="term" value="P:proteolysis"/>
    <property type="evidence" value="ECO:0007669"/>
    <property type="project" value="UniProtKB-KW"/>
</dbReference>
<dbReference type="EC" id="3.4.21.-" evidence="9"/>
<evidence type="ECO:0000256" key="6">
    <source>
        <dbReference type="ARBA" id="ARBA00023136"/>
    </source>
</evidence>
<evidence type="ECO:0000313" key="10">
    <source>
        <dbReference type="Proteomes" id="UP001469749"/>
    </source>
</evidence>
<evidence type="ECO:0000256" key="4">
    <source>
        <dbReference type="ARBA" id="ARBA00022801"/>
    </source>
</evidence>
<reference evidence="9 10" key="1">
    <citation type="submission" date="2024-03" db="EMBL/GenBank/DDBJ databases">
        <title>Human intestinal bacterial collection.</title>
        <authorList>
            <person name="Pauvert C."/>
            <person name="Hitch T.C.A."/>
            <person name="Clavel T."/>
        </authorList>
    </citation>
    <scope>NUCLEOTIDE SEQUENCE [LARGE SCALE GENOMIC DNA]</scope>
    <source>
        <strain evidence="9 10">CLA-AA-H190</strain>
    </source>
</reference>
<dbReference type="Pfam" id="PF01694">
    <property type="entry name" value="Rhomboid"/>
    <property type="match status" value="1"/>
</dbReference>
<accession>A0ABV1B219</accession>
<dbReference type="InterPro" id="IPR050925">
    <property type="entry name" value="Rhomboid_protease_S54"/>
</dbReference>
<dbReference type="InterPro" id="IPR022764">
    <property type="entry name" value="Peptidase_S54_rhomboid_dom"/>
</dbReference>
<comment type="similarity">
    <text evidence="2">Belongs to the peptidase S54 family.</text>
</comment>
<sequence length="222" mass="24831">MMEESMQQYDRGYRRNVLWQMSPVNTLIIVINVLVFAGLSFLGDTTDVRFMYNHGASFWPAIIEEHEYYRLLTCTFIHFGINHLLNNMLVLAYIGDNLERALGKIKYLIVYLAAGVGSSAVSAVWSMMKDEYSVSGGASGAIFGVVGALLVIVIRNRGQLEDLNSRQLMLFAGFSIYHGVMSAGIDNMAHISGFVIGALLGGLLYRRKRYRKQNTKRAAGTW</sequence>
<gene>
    <name evidence="9" type="ORF">WMO25_02720</name>
</gene>
<evidence type="ECO:0000256" key="3">
    <source>
        <dbReference type="ARBA" id="ARBA00022692"/>
    </source>
</evidence>
<organism evidence="9 10">
    <name type="scientific">Coprococcus intestinihominis</name>
    <dbReference type="NCBI Taxonomy" id="3133154"/>
    <lineage>
        <taxon>Bacteria</taxon>
        <taxon>Bacillati</taxon>
        <taxon>Bacillota</taxon>
        <taxon>Clostridia</taxon>
        <taxon>Lachnospirales</taxon>
        <taxon>Lachnospiraceae</taxon>
        <taxon>Coprococcus</taxon>
    </lineage>
</organism>
<feature type="transmembrane region" description="Helical" evidence="7">
    <location>
        <begin position="21"/>
        <end position="42"/>
    </location>
</feature>
<evidence type="ECO:0000259" key="8">
    <source>
        <dbReference type="Pfam" id="PF01694"/>
    </source>
</evidence>
<dbReference type="PANTHER" id="PTHR43731:SF14">
    <property type="entry name" value="PRESENILIN-ASSOCIATED RHOMBOID-LIKE PROTEIN, MITOCHONDRIAL"/>
    <property type="match status" value="1"/>
</dbReference>
<proteinExistence type="inferred from homology"/>
<feature type="transmembrane region" description="Helical" evidence="7">
    <location>
        <begin position="134"/>
        <end position="156"/>
    </location>
</feature>
<dbReference type="SUPFAM" id="SSF144091">
    <property type="entry name" value="Rhomboid-like"/>
    <property type="match status" value="1"/>
</dbReference>
<evidence type="ECO:0000256" key="5">
    <source>
        <dbReference type="ARBA" id="ARBA00022989"/>
    </source>
</evidence>
<evidence type="ECO:0000256" key="7">
    <source>
        <dbReference type="SAM" id="Phobius"/>
    </source>
</evidence>
<feature type="transmembrane region" description="Helical" evidence="7">
    <location>
        <begin position="168"/>
        <end position="185"/>
    </location>
</feature>
<keyword evidence="10" id="KW-1185">Reference proteome</keyword>
<comment type="caution">
    <text evidence="9">The sequence shown here is derived from an EMBL/GenBank/DDBJ whole genome shotgun (WGS) entry which is preliminary data.</text>
</comment>
<feature type="transmembrane region" description="Helical" evidence="7">
    <location>
        <begin position="76"/>
        <end position="95"/>
    </location>
</feature>
<feature type="transmembrane region" description="Helical" evidence="7">
    <location>
        <begin position="107"/>
        <end position="128"/>
    </location>
</feature>
<dbReference type="PANTHER" id="PTHR43731">
    <property type="entry name" value="RHOMBOID PROTEASE"/>
    <property type="match status" value="1"/>
</dbReference>
<dbReference type="RefSeq" id="WP_349083960.1">
    <property type="nucleotide sequence ID" value="NZ_JBBMEK010000018.1"/>
</dbReference>
<keyword evidence="3 7" id="KW-0812">Transmembrane</keyword>
<comment type="subcellular location">
    <subcellularLocation>
        <location evidence="1">Membrane</location>
        <topology evidence="1">Multi-pass membrane protein</topology>
    </subcellularLocation>
</comment>
<keyword evidence="5 7" id="KW-1133">Transmembrane helix</keyword>
<dbReference type="GO" id="GO:0008233">
    <property type="term" value="F:peptidase activity"/>
    <property type="evidence" value="ECO:0007669"/>
    <property type="project" value="UniProtKB-KW"/>
</dbReference>
<evidence type="ECO:0000256" key="1">
    <source>
        <dbReference type="ARBA" id="ARBA00004141"/>
    </source>
</evidence>
<dbReference type="Gene3D" id="1.20.1540.10">
    <property type="entry name" value="Rhomboid-like"/>
    <property type="match status" value="1"/>
</dbReference>
<evidence type="ECO:0000256" key="2">
    <source>
        <dbReference type="ARBA" id="ARBA00009045"/>
    </source>
</evidence>
<name>A0ABV1B219_9FIRM</name>
<feature type="domain" description="Peptidase S54 rhomboid" evidence="8">
    <location>
        <begin position="66"/>
        <end position="206"/>
    </location>
</feature>
<dbReference type="Proteomes" id="UP001469749">
    <property type="component" value="Unassembled WGS sequence"/>
</dbReference>
<evidence type="ECO:0000313" key="9">
    <source>
        <dbReference type="EMBL" id="MEQ2364007.1"/>
    </source>
</evidence>
<dbReference type="InterPro" id="IPR035952">
    <property type="entry name" value="Rhomboid-like_sf"/>
</dbReference>